<feature type="domain" description="KRAB" evidence="1">
    <location>
        <begin position="7"/>
        <end position="62"/>
    </location>
</feature>
<organism evidence="2 3">
    <name type="scientific">Sphenodon punctatus</name>
    <name type="common">Tuatara</name>
    <name type="synonym">Hatteria punctata</name>
    <dbReference type="NCBI Taxonomy" id="8508"/>
    <lineage>
        <taxon>Eukaryota</taxon>
        <taxon>Metazoa</taxon>
        <taxon>Chordata</taxon>
        <taxon>Craniata</taxon>
        <taxon>Vertebrata</taxon>
        <taxon>Euteleostomi</taxon>
        <taxon>Lepidosauria</taxon>
        <taxon>Sphenodontia</taxon>
        <taxon>Sphenodontidae</taxon>
        <taxon>Sphenodon</taxon>
    </lineage>
</organism>
<accession>A0A8D0H108</accession>
<dbReference type="PANTHER" id="PTHR23232">
    <property type="entry name" value="KRAB DOMAIN C2H2 ZINC FINGER"/>
    <property type="match status" value="1"/>
</dbReference>
<evidence type="ECO:0000313" key="2">
    <source>
        <dbReference type="Ensembl" id="ENSSPUP00000012882.1"/>
    </source>
</evidence>
<reference evidence="2" key="2">
    <citation type="submission" date="2025-09" db="UniProtKB">
        <authorList>
            <consortium name="Ensembl"/>
        </authorList>
    </citation>
    <scope>IDENTIFICATION</scope>
</reference>
<dbReference type="GO" id="GO:0006355">
    <property type="term" value="P:regulation of DNA-templated transcription"/>
    <property type="evidence" value="ECO:0007669"/>
    <property type="project" value="InterPro"/>
</dbReference>
<dbReference type="InterPro" id="IPR050169">
    <property type="entry name" value="Krueppel_C2H2_ZnF"/>
</dbReference>
<dbReference type="Proteomes" id="UP000694392">
    <property type="component" value="Unplaced"/>
</dbReference>
<dbReference type="SMART" id="SM00349">
    <property type="entry name" value="KRAB"/>
    <property type="match status" value="1"/>
</dbReference>
<protein>
    <recommendedName>
        <fullName evidence="1">KRAB domain-containing protein</fullName>
    </recommendedName>
</protein>
<dbReference type="CDD" id="cd07765">
    <property type="entry name" value="KRAB_A-box"/>
    <property type="match status" value="1"/>
</dbReference>
<name>A0A8D0H108_SPHPU</name>
<evidence type="ECO:0000313" key="3">
    <source>
        <dbReference type="Proteomes" id="UP000694392"/>
    </source>
</evidence>
<dbReference type="OMA" id="MELAEWQ"/>
<dbReference type="InterPro" id="IPR001909">
    <property type="entry name" value="KRAB"/>
</dbReference>
<dbReference type="PROSITE" id="PS50805">
    <property type="entry name" value="KRAB"/>
    <property type="match status" value="1"/>
</dbReference>
<proteinExistence type="predicted"/>
<dbReference type="PANTHER" id="PTHR23232:SF133">
    <property type="entry name" value="RIKEN CDNA 1700020N01 GENE"/>
    <property type="match status" value="1"/>
</dbReference>
<evidence type="ECO:0000259" key="1">
    <source>
        <dbReference type="PROSITE" id="PS50805"/>
    </source>
</evidence>
<dbReference type="AlphaFoldDB" id="A0A8D0H108"/>
<dbReference type="Ensembl" id="ENSSPUT00000013745.1">
    <property type="protein sequence ID" value="ENSSPUP00000012882.1"/>
    <property type="gene ID" value="ENSSPUG00000009936.1"/>
</dbReference>
<reference evidence="2" key="1">
    <citation type="submission" date="2025-08" db="UniProtKB">
        <authorList>
            <consortium name="Ensembl"/>
        </authorList>
    </citation>
    <scope>IDENTIFICATION</scope>
</reference>
<dbReference type="SUPFAM" id="SSF109640">
    <property type="entry name" value="KRAB domain (Kruppel-associated box)"/>
    <property type="match status" value="1"/>
</dbReference>
<dbReference type="GeneTree" id="ENSGT01030000235032"/>
<dbReference type="InterPro" id="IPR036051">
    <property type="entry name" value="KRAB_dom_sf"/>
</dbReference>
<keyword evidence="3" id="KW-1185">Reference proteome</keyword>
<sequence>GKRFKEQTFEDIAIYFTLEEWMELAEWQRKLYQDVMKENYELVTSLGKHLFHSSQVSIFHGI</sequence>
<dbReference type="Pfam" id="PF01352">
    <property type="entry name" value="KRAB"/>
    <property type="match status" value="1"/>
</dbReference>
<dbReference type="Gene3D" id="6.10.140.140">
    <property type="match status" value="1"/>
</dbReference>